<dbReference type="InterPro" id="IPR051162">
    <property type="entry name" value="T4SS_component"/>
</dbReference>
<dbReference type="InterPro" id="IPR002789">
    <property type="entry name" value="HerA_central"/>
</dbReference>
<evidence type="ECO:0000259" key="1">
    <source>
        <dbReference type="Pfam" id="PF01935"/>
    </source>
</evidence>
<sequence length="526" mass="59794">MSIIHLSNIRQAEILNESLQPLKNKIEERINLDRYTEGHKGSSLSSNMLHRIAFLTGLSLVSERTSIELEAVKLHPSNHIHDTTFSRNNLQSLWSALLKLRYHKMNIDWDNIPLKSRVVNLEMLRGVEYLLQSDHLDQWLLNNFSIGGRGALGSIPHLNLDLGFFDEIPAKLDLNSRNITNTQMLIAGTTGSGKSNLLAVLLNEIRTISVDTSYPVNFLLFDYKGEFADPQNRHWLALFETDAGAILDPMKKPLPFTPFKDFTGKTQNEINLYATEISTALSAIDRTSISANMSTRLTEAVIAAYRRTQNRPIDFEAIEREYASLLEKDKDDSVRSVLKQLIRTPLFAKTDEIDLVKDSFIIKMDAFPKEGVLAKALVYFTVSKLNIIYENLPKQAVNDECVELRHFTIIDEAHYMLDFDNRPLRELIAVGRNKGLSIILATQNMESFKSEHFDFLANAQYPLIMKQQSINDKVIKDIFGVTGSEFNKVKEAISQLQKGELIMRNTTATLLGMGDKFKKMKVRMLI</sequence>
<evidence type="ECO:0000313" key="2">
    <source>
        <dbReference type="EMBL" id="AXE20881.1"/>
    </source>
</evidence>
<dbReference type="SUPFAM" id="SSF52540">
    <property type="entry name" value="P-loop containing nucleoside triphosphate hydrolases"/>
    <property type="match status" value="1"/>
</dbReference>
<dbReference type="PANTHER" id="PTHR30121">
    <property type="entry name" value="UNCHARACTERIZED PROTEIN YJGR-RELATED"/>
    <property type="match status" value="1"/>
</dbReference>
<feature type="domain" description="Helicase HerA central" evidence="1">
    <location>
        <begin position="166"/>
        <end position="349"/>
    </location>
</feature>
<dbReference type="KEGG" id="run:DR864_25655"/>
<dbReference type="Gene3D" id="3.40.50.300">
    <property type="entry name" value="P-loop containing nucleotide triphosphate hydrolases"/>
    <property type="match status" value="2"/>
</dbReference>
<proteinExistence type="predicted"/>
<dbReference type="InterPro" id="IPR027417">
    <property type="entry name" value="P-loop_NTPase"/>
</dbReference>
<dbReference type="AlphaFoldDB" id="A0A344TQG0"/>
<name>A0A344TQG0_9BACT</name>
<dbReference type="OrthoDB" id="9806951at2"/>
<reference evidence="2 3" key="1">
    <citation type="submission" date="2018-07" db="EMBL/GenBank/DDBJ databases">
        <title>Genome sequencing of Runella.</title>
        <authorList>
            <person name="Baek M.-G."/>
            <person name="Yi H."/>
        </authorList>
    </citation>
    <scope>NUCLEOTIDE SEQUENCE [LARGE SCALE GENOMIC DNA]</scope>
    <source>
        <strain evidence="2 3">HYN0085</strain>
    </source>
</reference>
<protein>
    <recommendedName>
        <fullName evidence="1">Helicase HerA central domain-containing protein</fullName>
    </recommendedName>
</protein>
<dbReference type="PANTHER" id="PTHR30121:SF6">
    <property type="entry name" value="SLR6007 PROTEIN"/>
    <property type="match status" value="1"/>
</dbReference>
<dbReference type="Pfam" id="PF01935">
    <property type="entry name" value="DUF87"/>
    <property type="match status" value="1"/>
</dbReference>
<dbReference type="Proteomes" id="UP000251993">
    <property type="component" value="Chromosome"/>
</dbReference>
<dbReference type="RefSeq" id="WP_114069642.1">
    <property type="nucleotide sequence ID" value="NZ_CP030850.1"/>
</dbReference>
<keyword evidence="3" id="KW-1185">Reference proteome</keyword>
<organism evidence="2 3">
    <name type="scientific">Runella rosea</name>
    <dbReference type="NCBI Taxonomy" id="2259595"/>
    <lineage>
        <taxon>Bacteria</taxon>
        <taxon>Pseudomonadati</taxon>
        <taxon>Bacteroidota</taxon>
        <taxon>Cytophagia</taxon>
        <taxon>Cytophagales</taxon>
        <taxon>Spirosomataceae</taxon>
        <taxon>Runella</taxon>
    </lineage>
</organism>
<evidence type="ECO:0000313" key="3">
    <source>
        <dbReference type="Proteomes" id="UP000251993"/>
    </source>
</evidence>
<accession>A0A344TQG0</accession>
<gene>
    <name evidence="2" type="ORF">DR864_25655</name>
</gene>
<dbReference type="EMBL" id="CP030850">
    <property type="protein sequence ID" value="AXE20881.1"/>
    <property type="molecule type" value="Genomic_DNA"/>
</dbReference>